<gene>
    <name evidence="1" type="ORF">MRB53_031580</name>
</gene>
<evidence type="ECO:0000313" key="2">
    <source>
        <dbReference type="Proteomes" id="UP001234297"/>
    </source>
</evidence>
<sequence length="420" mass="47319">METGLGSSLISENYKNPVVHEDVFSPEACSSKWFQENSNLGQFLDAGLFSDWKIGAPPSSFDPLEALANGCMSKFDNGVLSMNSVDERRKGIMELFRGRSAVNYPVRAAAGNRIEQEYGHALSILGAEPINFIFPDEMSFVSGGNGVSGEVGVRRNSRPLRRTAKVQKKSSQTKGQWTVEEDRSLVLLVKEFGVKKWSHIAQMLRGRVGKQCRERWHNHLRPNIKKDTWREEEDMILIQAHKEIGNKWAEIAKRLPGRTENSIKNHWNATKRRQLSRRRRISKSRNPSSLLQDYIKSLTPPATENANDAYKNLNPPAIMGNNMPNQLESSNSYCEDRLVPDFNLEDVPNVPLNATVLLERSGDIGYLFDEMMMMPCSSTGGEESMEIDMSLDVAAGFMPSENVKREMDLVEMITQGNSMI</sequence>
<evidence type="ECO:0000313" key="1">
    <source>
        <dbReference type="EMBL" id="KAJ8623051.1"/>
    </source>
</evidence>
<organism evidence="1 2">
    <name type="scientific">Persea americana</name>
    <name type="common">Avocado</name>
    <dbReference type="NCBI Taxonomy" id="3435"/>
    <lineage>
        <taxon>Eukaryota</taxon>
        <taxon>Viridiplantae</taxon>
        <taxon>Streptophyta</taxon>
        <taxon>Embryophyta</taxon>
        <taxon>Tracheophyta</taxon>
        <taxon>Spermatophyta</taxon>
        <taxon>Magnoliopsida</taxon>
        <taxon>Magnoliidae</taxon>
        <taxon>Laurales</taxon>
        <taxon>Lauraceae</taxon>
        <taxon>Persea</taxon>
    </lineage>
</organism>
<dbReference type="EMBL" id="CM056818">
    <property type="protein sequence ID" value="KAJ8623051.1"/>
    <property type="molecule type" value="Genomic_DNA"/>
</dbReference>
<reference evidence="1 2" key="1">
    <citation type="journal article" date="2022" name="Hortic Res">
        <title>A haplotype resolved chromosomal level avocado genome allows analysis of novel avocado genes.</title>
        <authorList>
            <person name="Nath O."/>
            <person name="Fletcher S.J."/>
            <person name="Hayward A."/>
            <person name="Shaw L.M."/>
            <person name="Masouleh A.K."/>
            <person name="Furtado A."/>
            <person name="Henry R.J."/>
            <person name="Mitter N."/>
        </authorList>
    </citation>
    <scope>NUCLEOTIDE SEQUENCE [LARGE SCALE GENOMIC DNA]</scope>
    <source>
        <strain evidence="2">cv. Hass</strain>
    </source>
</reference>
<keyword evidence="2" id="KW-1185">Reference proteome</keyword>
<accession>A0ACC2KPD7</accession>
<proteinExistence type="predicted"/>
<protein>
    <submittedName>
        <fullName evidence="1">Uncharacterized protein</fullName>
    </submittedName>
</protein>
<dbReference type="Proteomes" id="UP001234297">
    <property type="component" value="Chromosome 10"/>
</dbReference>
<comment type="caution">
    <text evidence="1">The sequence shown here is derived from an EMBL/GenBank/DDBJ whole genome shotgun (WGS) entry which is preliminary data.</text>
</comment>
<name>A0ACC2KPD7_PERAE</name>